<gene>
    <name evidence="11" type="ORF">K470DRAFT_258693</name>
</gene>
<evidence type="ECO:0000256" key="3">
    <source>
        <dbReference type="ARBA" id="ARBA00022692"/>
    </source>
</evidence>
<proteinExistence type="inferred from homology"/>
<feature type="transmembrane region" description="Helical" evidence="8">
    <location>
        <begin position="228"/>
        <end position="246"/>
    </location>
</feature>
<dbReference type="AlphaFoldDB" id="A0A6A7BWT0"/>
<evidence type="ECO:0000256" key="2">
    <source>
        <dbReference type="ARBA" id="ARBA00010642"/>
    </source>
</evidence>
<keyword evidence="3 8" id="KW-0812">Transmembrane</keyword>
<dbReference type="SMART" id="SM01320">
    <property type="entry name" value="TRP_N"/>
    <property type="match status" value="1"/>
</dbReference>
<evidence type="ECO:0000256" key="6">
    <source>
        <dbReference type="ARBA" id="ARBA00023136"/>
    </source>
</evidence>
<sequence length="945" mass="103186">MLSAMLSAVIAVLMAVGFVGPVEAAAPKEQIITYQGPSGQPVYLRDDRQPALFTGNFGDCLGNSLINVTRFDAAYYKDNMTVLFHLEGNSGLANESLMMFIGVYAYGENRFDLTFNPCNANINSLCPLNRSVPVEAAGIIPVAPADVANIPPIALSIPDFEGEAILRIFANSTQSEIGCYSAVITNGNSFGQPKAGGTILGVFTLVTLLTSFATAIYGDSVPTMRLHYAHSLSVGLVIAVFQHIYFSGALSVNWPSVLVAWWSNFAWAGGMIHSSSMQSSINRLIGNNVGNTSQVGAASAGSTQESLGGGYDISKIYKRAVDLGLKPFSSHPIARDVATEIYRVPDEIFSKRHIYQRDLTHAIARRGLANSSTGYTFYGHPVGNGLPLPGNYSGFAGTLAPLDIGASNAFMTGFLWLLILFAILVGAIVAFKFALEGLAGAKMIKQDRLRFFRQHWVQYTVALALRTWYLALFMMMFLTIFQFTYSSSGAVKGIAAIVFALYLVGAAAAAAFACLAKSHSDVAHGGKRKGNGLFSFGKKAAAPMDSENGRAADKLQDNIHDNEKYIMKYGWLMARLRRSRWWFFNFWIPYELLRAIFYGGASGYPIAQVFGLLAIETVAFIYLIWKRPFESRRLNVLVVYCLGFSKFASVALSAAFYTPFSLPRITTTVIGIVIIVIQGVLTIITMIAVVSGAVSSYLSLTRNVENFRPKGWVDMREKYFDHLDRVADDLPRSPKQKKPKAETPQEVKEGFEMKSVRRMDKIEDGDEEDWPQDPSTSSVHLIKPEPAKSADHQQARAPSLRSVSSNLPYGARLHKPSWSTKDFVSPGTSLYERDNTPSSSAVTSPRDSTIGPPVRSVTLPASQLRTSLIDASSSTLNFGGLSTRDTIGIVPAPTIRPRSGTMPSIRSPPPDDVAERQDSQRLRGRTLLTPALEQDELSRPSSRQQ</sequence>
<dbReference type="Proteomes" id="UP000799421">
    <property type="component" value="Unassembled WGS sequence"/>
</dbReference>
<feature type="compositionally biased region" description="Polar residues" evidence="7">
    <location>
        <begin position="836"/>
        <end position="847"/>
    </location>
</feature>
<feature type="transmembrane region" description="Helical" evidence="8">
    <location>
        <begin position="581"/>
        <end position="600"/>
    </location>
</feature>
<feature type="compositionally biased region" description="Polar residues" evidence="7">
    <location>
        <begin position="817"/>
        <end position="828"/>
    </location>
</feature>
<evidence type="ECO:0000313" key="11">
    <source>
        <dbReference type="EMBL" id="KAF2859690.1"/>
    </source>
</evidence>
<feature type="chain" id="PRO_5025495502" evidence="9">
    <location>
        <begin position="25"/>
        <end position="945"/>
    </location>
</feature>
<keyword evidence="5 8" id="KW-1133">Transmembrane helix</keyword>
<feature type="region of interest" description="Disordered" evidence="7">
    <location>
        <begin position="890"/>
        <end position="945"/>
    </location>
</feature>
<dbReference type="Pfam" id="PF14558">
    <property type="entry name" value="TRP_N"/>
    <property type="match status" value="1"/>
</dbReference>
<feature type="transmembrane region" description="Helical" evidence="8">
    <location>
        <begin position="493"/>
        <end position="515"/>
    </location>
</feature>
<dbReference type="GO" id="GO:0016020">
    <property type="term" value="C:membrane"/>
    <property type="evidence" value="ECO:0007669"/>
    <property type="project" value="UniProtKB-SubCell"/>
</dbReference>
<feature type="transmembrane region" description="Helical" evidence="8">
    <location>
        <begin position="456"/>
        <end position="481"/>
    </location>
</feature>
<dbReference type="Pfam" id="PF06011">
    <property type="entry name" value="TRP"/>
    <property type="match status" value="1"/>
</dbReference>
<evidence type="ECO:0000256" key="8">
    <source>
        <dbReference type="SAM" id="Phobius"/>
    </source>
</evidence>
<feature type="region of interest" description="Disordered" evidence="7">
    <location>
        <begin position="786"/>
        <end position="856"/>
    </location>
</feature>
<evidence type="ECO:0000256" key="4">
    <source>
        <dbReference type="ARBA" id="ARBA00022729"/>
    </source>
</evidence>
<feature type="transmembrane region" description="Helical" evidence="8">
    <location>
        <begin position="637"/>
        <end position="657"/>
    </location>
</feature>
<feature type="transmembrane region" description="Helical" evidence="8">
    <location>
        <begin position="669"/>
        <end position="700"/>
    </location>
</feature>
<name>A0A6A7BWT0_9PEZI</name>
<feature type="domain" description="ML-like" evidence="10">
    <location>
        <begin position="50"/>
        <end position="191"/>
    </location>
</feature>
<evidence type="ECO:0000313" key="12">
    <source>
        <dbReference type="Proteomes" id="UP000799421"/>
    </source>
</evidence>
<keyword evidence="6 8" id="KW-0472">Membrane</keyword>
<evidence type="ECO:0000256" key="9">
    <source>
        <dbReference type="SAM" id="SignalP"/>
    </source>
</evidence>
<protein>
    <submittedName>
        <fullName evidence="11">TRP-domain-containing protein</fullName>
    </submittedName>
</protein>
<dbReference type="GO" id="GO:0055085">
    <property type="term" value="P:transmembrane transport"/>
    <property type="evidence" value="ECO:0007669"/>
    <property type="project" value="TreeGrafter"/>
</dbReference>
<feature type="transmembrane region" description="Helical" evidence="8">
    <location>
        <begin position="606"/>
        <end position="625"/>
    </location>
</feature>
<dbReference type="OrthoDB" id="5377623at2759"/>
<dbReference type="GO" id="GO:0009272">
    <property type="term" value="P:fungal-type cell wall biogenesis"/>
    <property type="evidence" value="ECO:0007669"/>
    <property type="project" value="TreeGrafter"/>
</dbReference>
<feature type="transmembrane region" description="Helical" evidence="8">
    <location>
        <begin position="414"/>
        <end position="435"/>
    </location>
</feature>
<feature type="signal peptide" evidence="9">
    <location>
        <begin position="1"/>
        <end position="24"/>
    </location>
</feature>
<dbReference type="EMBL" id="MU005990">
    <property type="protein sequence ID" value="KAF2859690.1"/>
    <property type="molecule type" value="Genomic_DNA"/>
</dbReference>
<evidence type="ECO:0000256" key="5">
    <source>
        <dbReference type="ARBA" id="ARBA00022989"/>
    </source>
</evidence>
<keyword evidence="4 9" id="KW-0732">Signal</keyword>
<dbReference type="InterPro" id="IPR040241">
    <property type="entry name" value="TRP_Flc/Pkd2-like"/>
</dbReference>
<evidence type="ECO:0000256" key="7">
    <source>
        <dbReference type="SAM" id="MobiDB-lite"/>
    </source>
</evidence>
<reference evidence="11" key="1">
    <citation type="journal article" date="2020" name="Stud. Mycol.">
        <title>101 Dothideomycetes genomes: a test case for predicting lifestyles and emergence of pathogens.</title>
        <authorList>
            <person name="Haridas S."/>
            <person name="Albert R."/>
            <person name="Binder M."/>
            <person name="Bloem J."/>
            <person name="Labutti K."/>
            <person name="Salamov A."/>
            <person name="Andreopoulos B."/>
            <person name="Baker S."/>
            <person name="Barry K."/>
            <person name="Bills G."/>
            <person name="Bluhm B."/>
            <person name="Cannon C."/>
            <person name="Castanera R."/>
            <person name="Culley D."/>
            <person name="Daum C."/>
            <person name="Ezra D."/>
            <person name="Gonzalez J."/>
            <person name="Henrissat B."/>
            <person name="Kuo A."/>
            <person name="Liang C."/>
            <person name="Lipzen A."/>
            <person name="Lutzoni F."/>
            <person name="Magnuson J."/>
            <person name="Mondo S."/>
            <person name="Nolan M."/>
            <person name="Ohm R."/>
            <person name="Pangilinan J."/>
            <person name="Park H.-J."/>
            <person name="Ramirez L."/>
            <person name="Alfaro M."/>
            <person name="Sun H."/>
            <person name="Tritt A."/>
            <person name="Yoshinaga Y."/>
            <person name="Zwiers L.-H."/>
            <person name="Turgeon B."/>
            <person name="Goodwin S."/>
            <person name="Spatafora J."/>
            <person name="Crous P."/>
            <person name="Grigoriev I."/>
        </authorList>
    </citation>
    <scope>NUCLEOTIDE SEQUENCE</scope>
    <source>
        <strain evidence="11">CBS 480.64</strain>
    </source>
</reference>
<feature type="compositionally biased region" description="Basic and acidic residues" evidence="7">
    <location>
        <begin position="739"/>
        <end position="756"/>
    </location>
</feature>
<evidence type="ECO:0000259" key="10">
    <source>
        <dbReference type="SMART" id="SM01320"/>
    </source>
</evidence>
<keyword evidence="12" id="KW-1185">Reference proteome</keyword>
<comment type="subcellular location">
    <subcellularLocation>
        <location evidence="1">Membrane</location>
        <topology evidence="1">Multi-pass membrane protein</topology>
    </subcellularLocation>
</comment>
<dbReference type="InterPro" id="IPR010308">
    <property type="entry name" value="TRP_C"/>
</dbReference>
<dbReference type="PANTHER" id="PTHR31145">
    <property type="entry name" value="INTEGRAL MEMBRANE PROTEIN (AFU_ORTHOLOGUE AFUA_7G01610)"/>
    <property type="match status" value="1"/>
</dbReference>
<feature type="transmembrane region" description="Helical" evidence="8">
    <location>
        <begin position="195"/>
        <end position="216"/>
    </location>
</feature>
<accession>A0A6A7BWT0</accession>
<evidence type="ECO:0000256" key="1">
    <source>
        <dbReference type="ARBA" id="ARBA00004141"/>
    </source>
</evidence>
<dbReference type="PANTHER" id="PTHR31145:SF7">
    <property type="entry name" value="TRP-LIKE ION CHANNEL"/>
    <property type="match status" value="1"/>
</dbReference>
<comment type="similarity">
    <text evidence="2">Belongs to the transient receptor potential (TRP) ion channel family.</text>
</comment>
<dbReference type="InterPro" id="IPR032800">
    <property type="entry name" value="TRP_N"/>
</dbReference>
<feature type="region of interest" description="Disordered" evidence="7">
    <location>
        <begin position="729"/>
        <end position="756"/>
    </location>
</feature>
<organism evidence="11 12">
    <name type="scientific">Piedraia hortae CBS 480.64</name>
    <dbReference type="NCBI Taxonomy" id="1314780"/>
    <lineage>
        <taxon>Eukaryota</taxon>
        <taxon>Fungi</taxon>
        <taxon>Dikarya</taxon>
        <taxon>Ascomycota</taxon>
        <taxon>Pezizomycotina</taxon>
        <taxon>Dothideomycetes</taxon>
        <taxon>Dothideomycetidae</taxon>
        <taxon>Capnodiales</taxon>
        <taxon>Piedraiaceae</taxon>
        <taxon>Piedraia</taxon>
    </lineage>
</organism>